<keyword evidence="4 10" id="KW-0812">Transmembrane</keyword>
<keyword evidence="7 10" id="KW-0472">Membrane</keyword>
<evidence type="ECO:0000256" key="4">
    <source>
        <dbReference type="ARBA" id="ARBA00022692"/>
    </source>
</evidence>
<feature type="transmembrane region" description="Helical" evidence="10">
    <location>
        <begin position="6"/>
        <end position="32"/>
    </location>
</feature>
<evidence type="ECO:0000256" key="6">
    <source>
        <dbReference type="ARBA" id="ARBA00023040"/>
    </source>
</evidence>
<dbReference type="Proteomes" id="UP000325780">
    <property type="component" value="Unassembled WGS sequence"/>
</dbReference>
<protein>
    <submittedName>
        <fullName evidence="11">Pheromone A receptor-domain-containing protein</fullName>
    </submittedName>
</protein>
<dbReference type="OrthoDB" id="2874149at2759"/>
<keyword evidence="8 11" id="KW-0675">Receptor</keyword>
<keyword evidence="6" id="KW-0297">G-protein coupled receptor</keyword>
<dbReference type="GO" id="GO:0005886">
    <property type="term" value="C:plasma membrane"/>
    <property type="evidence" value="ECO:0007669"/>
    <property type="project" value="TreeGrafter"/>
</dbReference>
<evidence type="ECO:0000256" key="5">
    <source>
        <dbReference type="ARBA" id="ARBA00022989"/>
    </source>
</evidence>
<feature type="transmembrane region" description="Helical" evidence="10">
    <location>
        <begin position="165"/>
        <end position="191"/>
    </location>
</feature>
<dbReference type="PANTHER" id="PTHR28097">
    <property type="entry name" value="PHEROMONE A FACTOR RECEPTOR"/>
    <property type="match status" value="1"/>
</dbReference>
<evidence type="ECO:0000256" key="7">
    <source>
        <dbReference type="ARBA" id="ARBA00023136"/>
    </source>
</evidence>
<organism evidence="11 12">
    <name type="scientific">Aspergillus avenaceus</name>
    <dbReference type="NCBI Taxonomy" id="36643"/>
    <lineage>
        <taxon>Eukaryota</taxon>
        <taxon>Fungi</taxon>
        <taxon>Dikarya</taxon>
        <taxon>Ascomycota</taxon>
        <taxon>Pezizomycotina</taxon>
        <taxon>Eurotiomycetes</taxon>
        <taxon>Eurotiomycetidae</taxon>
        <taxon>Eurotiales</taxon>
        <taxon>Aspergillaceae</taxon>
        <taxon>Aspergillus</taxon>
        <taxon>Aspergillus subgen. Circumdati</taxon>
    </lineage>
</organism>
<comment type="similarity">
    <text evidence="2">Belongs to the G-protein coupled receptor 4 family.</text>
</comment>
<dbReference type="AlphaFoldDB" id="A0A5N6TQM0"/>
<dbReference type="GO" id="GO:0004932">
    <property type="term" value="F:mating-type factor pheromone receptor activity"/>
    <property type="evidence" value="ECO:0007669"/>
    <property type="project" value="InterPro"/>
</dbReference>
<comment type="subcellular location">
    <subcellularLocation>
        <location evidence="1">Membrane</location>
        <topology evidence="1">Multi-pass membrane protein</topology>
    </subcellularLocation>
</comment>
<evidence type="ECO:0000313" key="11">
    <source>
        <dbReference type="EMBL" id="KAE8148587.1"/>
    </source>
</evidence>
<feature type="transmembrane region" description="Helical" evidence="10">
    <location>
        <begin position="220"/>
        <end position="240"/>
    </location>
</feature>
<reference evidence="11 12" key="1">
    <citation type="submission" date="2019-04" db="EMBL/GenBank/DDBJ databases">
        <title>Friends and foes A comparative genomics study of 23 Aspergillus species from section Flavi.</title>
        <authorList>
            <consortium name="DOE Joint Genome Institute"/>
            <person name="Kjaerbolling I."/>
            <person name="Vesth T."/>
            <person name="Frisvad J.C."/>
            <person name="Nybo J.L."/>
            <person name="Theobald S."/>
            <person name="Kildgaard S."/>
            <person name="Isbrandt T."/>
            <person name="Kuo A."/>
            <person name="Sato A."/>
            <person name="Lyhne E.K."/>
            <person name="Kogle M.E."/>
            <person name="Wiebenga A."/>
            <person name="Kun R.S."/>
            <person name="Lubbers R.J."/>
            <person name="Makela M.R."/>
            <person name="Barry K."/>
            <person name="Chovatia M."/>
            <person name="Clum A."/>
            <person name="Daum C."/>
            <person name="Haridas S."/>
            <person name="He G."/>
            <person name="LaButti K."/>
            <person name="Lipzen A."/>
            <person name="Mondo S."/>
            <person name="Riley R."/>
            <person name="Salamov A."/>
            <person name="Simmons B.A."/>
            <person name="Magnuson J.K."/>
            <person name="Henrissat B."/>
            <person name="Mortensen U.H."/>
            <person name="Larsen T.O."/>
            <person name="Devries R.P."/>
            <person name="Grigoriev I.V."/>
            <person name="Machida M."/>
            <person name="Baker S.E."/>
            <person name="Andersen M.R."/>
        </authorList>
    </citation>
    <scope>NUCLEOTIDE SEQUENCE [LARGE SCALE GENOMIC DNA]</scope>
    <source>
        <strain evidence="11 12">IBT 18842</strain>
    </source>
</reference>
<evidence type="ECO:0000256" key="9">
    <source>
        <dbReference type="ARBA" id="ARBA00023224"/>
    </source>
</evidence>
<evidence type="ECO:0000256" key="1">
    <source>
        <dbReference type="ARBA" id="ARBA00004141"/>
    </source>
</evidence>
<feature type="transmembrane region" description="Helical" evidence="10">
    <location>
        <begin position="124"/>
        <end position="145"/>
    </location>
</feature>
<dbReference type="GO" id="GO:0000750">
    <property type="term" value="P:pheromone-dependent signal transduction involved in conjugation with cellular fusion"/>
    <property type="evidence" value="ECO:0007669"/>
    <property type="project" value="TreeGrafter"/>
</dbReference>
<evidence type="ECO:0000256" key="8">
    <source>
        <dbReference type="ARBA" id="ARBA00023170"/>
    </source>
</evidence>
<gene>
    <name evidence="11" type="ORF">BDV25DRAFT_168347</name>
</gene>
<keyword evidence="12" id="KW-1185">Reference proteome</keyword>
<dbReference type="EMBL" id="ML742154">
    <property type="protein sequence ID" value="KAE8148587.1"/>
    <property type="molecule type" value="Genomic_DNA"/>
</dbReference>
<evidence type="ECO:0000256" key="10">
    <source>
        <dbReference type="SAM" id="Phobius"/>
    </source>
</evidence>
<dbReference type="InterPro" id="IPR001499">
    <property type="entry name" value="GPCR_STE3"/>
</dbReference>
<keyword evidence="3" id="KW-0589">Pheromone response</keyword>
<keyword evidence="9" id="KW-0807">Transducer</keyword>
<evidence type="ECO:0000256" key="2">
    <source>
        <dbReference type="ARBA" id="ARBA00011085"/>
    </source>
</evidence>
<dbReference type="CDD" id="cd14966">
    <property type="entry name" value="7tmD_STE3"/>
    <property type="match status" value="1"/>
</dbReference>
<dbReference type="PRINTS" id="PR00899">
    <property type="entry name" value="GPCRSTE3"/>
</dbReference>
<feature type="transmembrane region" description="Helical" evidence="10">
    <location>
        <begin position="83"/>
        <end position="103"/>
    </location>
</feature>
<sequence>MASTSTPIFSLAVVIPFLSMLSMFLSIVPLVLHWNNRNLPATTLIVWFYFLNLFNIINAFIWPNDDMDTWWSGAGLCDVEVKIMVASYVGVPGCLLCIFRNLAYVLDTRRATLVPTKRQRWWNIGMDALFCVIVPVLAMITHIVYQASRYILGGISGCINSYDESWMSLVLAWIWPLIICLIGGYYCSLVLHRLHKYRSQFSDILQSSNSNLNQSRFMRLFCLSFIMLLAIIPAQVWVVYKNVSLSLPWHPYSWSVAHGPNWNTIIKMPSHGEPFFDRWFPIASGFMFFIFFGCGRDASKMYRKFLRSLRVNFGFSKIHTSVSDTSRSTASGSVSSRAKLLMHRSRQYNAATHVGRHTTKNVAEESSRDVEKAIASPACAKHGQSSSWLKGPWVVFSRSHPSDRERRYSLPELSVPSNTVSANAWAGTSQSRGSNDFTSTGAFIRVKQDIRQESEVQR</sequence>
<dbReference type="Pfam" id="PF02076">
    <property type="entry name" value="STE3"/>
    <property type="match status" value="1"/>
</dbReference>
<evidence type="ECO:0000313" key="12">
    <source>
        <dbReference type="Proteomes" id="UP000325780"/>
    </source>
</evidence>
<accession>A0A5N6TQM0</accession>
<keyword evidence="5 10" id="KW-1133">Transmembrane helix</keyword>
<dbReference type="PANTHER" id="PTHR28097:SF1">
    <property type="entry name" value="PHEROMONE A FACTOR RECEPTOR"/>
    <property type="match status" value="1"/>
</dbReference>
<evidence type="ECO:0000256" key="3">
    <source>
        <dbReference type="ARBA" id="ARBA00022507"/>
    </source>
</evidence>
<name>A0A5N6TQM0_ASPAV</name>
<feature type="transmembrane region" description="Helical" evidence="10">
    <location>
        <begin position="279"/>
        <end position="298"/>
    </location>
</feature>
<proteinExistence type="inferred from homology"/>
<feature type="transmembrane region" description="Helical" evidence="10">
    <location>
        <begin position="44"/>
        <end position="63"/>
    </location>
</feature>